<name>A0A8C7AX33_NEOVI</name>
<accession>A0A8C7AX33</accession>
<dbReference type="GeneTree" id="ENSGT00390000001618"/>
<dbReference type="Proteomes" id="UP000694425">
    <property type="component" value="Unplaced"/>
</dbReference>
<organism evidence="1 2">
    <name type="scientific">Neovison vison</name>
    <name type="common">American mink</name>
    <name type="synonym">Mustela vison</name>
    <dbReference type="NCBI Taxonomy" id="452646"/>
    <lineage>
        <taxon>Eukaryota</taxon>
        <taxon>Metazoa</taxon>
        <taxon>Chordata</taxon>
        <taxon>Craniata</taxon>
        <taxon>Vertebrata</taxon>
        <taxon>Euteleostomi</taxon>
        <taxon>Mammalia</taxon>
        <taxon>Eutheria</taxon>
        <taxon>Laurasiatheria</taxon>
        <taxon>Carnivora</taxon>
        <taxon>Caniformia</taxon>
        <taxon>Musteloidea</taxon>
        <taxon>Mustelidae</taxon>
        <taxon>Mustelinae</taxon>
        <taxon>Neogale</taxon>
    </lineage>
</organism>
<dbReference type="PANTHER" id="PTHR48424">
    <property type="entry name" value="DYNEIN LIGHT CHAIN-RELATED"/>
    <property type="match status" value="1"/>
</dbReference>
<evidence type="ECO:0000313" key="1">
    <source>
        <dbReference type="Ensembl" id="ENSNVIP00000011908.1"/>
    </source>
</evidence>
<dbReference type="Ensembl" id="ENSNVIT00000013955.1">
    <property type="protein sequence ID" value="ENSNVIP00000011908.1"/>
    <property type="gene ID" value="ENSNVIG00000009423.1"/>
</dbReference>
<evidence type="ECO:0000313" key="2">
    <source>
        <dbReference type="Proteomes" id="UP000694425"/>
    </source>
</evidence>
<keyword evidence="2" id="KW-1185">Reference proteome</keyword>
<proteinExistence type="predicted"/>
<dbReference type="AlphaFoldDB" id="A0A8C7AX33"/>
<dbReference type="PANTHER" id="PTHR48424:SF1">
    <property type="match status" value="1"/>
</dbReference>
<sequence>MRLTRFEQKNGHLAQVEVDEVFGFMCHVTTEVPPHDAVPPTRRPRPHLFNMGRNVLLYVIFLQRLSCTLHRVLLHLLRHVGVFDHGLSVAHGYLGGEAQARGEDWGRVARTTQKTRRVRGDFVPKPREVASDFRKLSAPGCVLEYLGKLCVLRTCHIHPMSKGFKNSG</sequence>
<reference evidence="1" key="1">
    <citation type="submission" date="2025-08" db="UniProtKB">
        <authorList>
            <consortium name="Ensembl"/>
        </authorList>
    </citation>
    <scope>IDENTIFICATION</scope>
</reference>
<reference evidence="1" key="2">
    <citation type="submission" date="2025-09" db="UniProtKB">
        <authorList>
            <consortium name="Ensembl"/>
        </authorList>
    </citation>
    <scope>IDENTIFICATION</scope>
</reference>
<protein>
    <submittedName>
        <fullName evidence="1">Uncharacterized protein</fullName>
    </submittedName>
</protein>